<accession>A0A1I4HYL7</accession>
<evidence type="ECO:0000256" key="1">
    <source>
        <dbReference type="SAM" id="MobiDB-lite"/>
    </source>
</evidence>
<evidence type="ECO:0000313" key="4">
    <source>
        <dbReference type="Proteomes" id="UP000199144"/>
    </source>
</evidence>
<dbReference type="STRING" id="254406.SAMN04488042_101316"/>
<feature type="signal peptide" evidence="2">
    <location>
        <begin position="1"/>
        <end position="24"/>
    </location>
</feature>
<proteinExistence type="predicted"/>
<protein>
    <recommendedName>
        <fullName evidence="5">Lipoprotein</fullName>
    </recommendedName>
</protein>
<dbReference type="EMBL" id="FOTQ01000001">
    <property type="protein sequence ID" value="SFL46917.1"/>
    <property type="molecule type" value="Genomic_DNA"/>
</dbReference>
<reference evidence="3 4" key="1">
    <citation type="submission" date="2016-10" db="EMBL/GenBank/DDBJ databases">
        <authorList>
            <person name="de Groot N.N."/>
        </authorList>
    </citation>
    <scope>NUCLEOTIDE SEQUENCE [LARGE SCALE GENOMIC DNA]</scope>
    <source>
        <strain evidence="3 4">DSM 15283</strain>
    </source>
</reference>
<feature type="region of interest" description="Disordered" evidence="1">
    <location>
        <begin position="19"/>
        <end position="38"/>
    </location>
</feature>
<gene>
    <name evidence="3" type="ORF">SAMN04488042_101316</name>
</gene>
<sequence length="74" mass="7117">MRILCAFALVASVAACNTTTTSTAPSPAPASGTGVTVSGDVTVGVRSGPSYSSHSGYATPHGGCNGGAHCGYGR</sequence>
<evidence type="ECO:0008006" key="5">
    <source>
        <dbReference type="Google" id="ProtNLM"/>
    </source>
</evidence>
<dbReference type="PROSITE" id="PS51257">
    <property type="entry name" value="PROKAR_LIPOPROTEIN"/>
    <property type="match status" value="1"/>
</dbReference>
<organism evidence="3 4">
    <name type="scientific">Shimia aestuarii</name>
    <dbReference type="NCBI Taxonomy" id="254406"/>
    <lineage>
        <taxon>Bacteria</taxon>
        <taxon>Pseudomonadati</taxon>
        <taxon>Pseudomonadota</taxon>
        <taxon>Alphaproteobacteria</taxon>
        <taxon>Rhodobacterales</taxon>
        <taxon>Roseobacteraceae</taxon>
    </lineage>
</organism>
<dbReference type="RefSeq" id="WP_093090233.1">
    <property type="nucleotide sequence ID" value="NZ_FOTQ01000001.1"/>
</dbReference>
<name>A0A1I4HYL7_9RHOB</name>
<evidence type="ECO:0000256" key="2">
    <source>
        <dbReference type="SAM" id="SignalP"/>
    </source>
</evidence>
<evidence type="ECO:0000313" key="3">
    <source>
        <dbReference type="EMBL" id="SFL46917.1"/>
    </source>
</evidence>
<feature type="chain" id="PRO_5011681871" description="Lipoprotein" evidence="2">
    <location>
        <begin position="25"/>
        <end position="74"/>
    </location>
</feature>
<dbReference type="AlphaFoldDB" id="A0A1I4HYL7"/>
<keyword evidence="4" id="KW-1185">Reference proteome</keyword>
<dbReference type="Proteomes" id="UP000199144">
    <property type="component" value="Unassembled WGS sequence"/>
</dbReference>
<keyword evidence="2" id="KW-0732">Signal</keyword>